<dbReference type="InterPro" id="IPR014546">
    <property type="entry name" value="UCP028440_lipidA_biosyn"/>
</dbReference>
<evidence type="ECO:0000256" key="1">
    <source>
        <dbReference type="SAM" id="Phobius"/>
    </source>
</evidence>
<keyword evidence="1" id="KW-1133">Transmembrane helix</keyword>
<organism evidence="3 4">
    <name type="scientific">Rhodoplanes roseus</name>
    <dbReference type="NCBI Taxonomy" id="29409"/>
    <lineage>
        <taxon>Bacteria</taxon>
        <taxon>Pseudomonadati</taxon>
        <taxon>Pseudomonadota</taxon>
        <taxon>Alphaproteobacteria</taxon>
        <taxon>Hyphomicrobiales</taxon>
        <taxon>Nitrobacteraceae</taxon>
        <taxon>Rhodoplanes</taxon>
    </lineage>
</organism>
<comment type="caution">
    <text evidence="3">The sequence shown here is derived from an EMBL/GenBank/DDBJ whole genome shotgun (WGS) entry which is preliminary data.</text>
</comment>
<accession>A0A327KWI5</accession>
<name>A0A327KWI5_9BRAD</name>
<dbReference type="Pfam" id="PF07578">
    <property type="entry name" value="LAB_N"/>
    <property type="match status" value="1"/>
</dbReference>
<dbReference type="GO" id="GO:0008915">
    <property type="term" value="F:lipid-A-disaccharide synthase activity"/>
    <property type="evidence" value="ECO:0007669"/>
    <property type="project" value="InterPro"/>
</dbReference>
<dbReference type="RefSeq" id="WP_111419861.1">
    <property type="nucleotide sequence ID" value="NZ_NPEX01000097.1"/>
</dbReference>
<dbReference type="EMBL" id="NPEX01000097">
    <property type="protein sequence ID" value="RAI43270.1"/>
    <property type="molecule type" value="Genomic_DNA"/>
</dbReference>
<evidence type="ECO:0000259" key="2">
    <source>
        <dbReference type="SMART" id="SM01259"/>
    </source>
</evidence>
<feature type="transmembrane region" description="Helical" evidence="1">
    <location>
        <begin position="23"/>
        <end position="45"/>
    </location>
</feature>
<reference evidence="3 4" key="1">
    <citation type="submission" date="2017-07" db="EMBL/GenBank/DDBJ databases">
        <title>Draft Genome Sequences of Select Purple Nonsulfur Bacteria.</title>
        <authorList>
            <person name="Lasarre B."/>
            <person name="Mckinlay J.B."/>
        </authorList>
    </citation>
    <scope>NUCLEOTIDE SEQUENCE [LARGE SCALE GENOMIC DNA]</scope>
    <source>
        <strain evidence="3 4">DSM 5909</strain>
    </source>
</reference>
<sequence>MLIDLSHAVGGYLYDVFVTRVDWWVFLGIVAQGLFTMRFVVQWLASEKAGKSVVPMAFWWFSISGGILLLAYALYRRDPVFIAGQGFGVFVYLRNLQFVLRERKAGRDVQGKGAG</sequence>
<dbReference type="GO" id="GO:0009245">
    <property type="term" value="P:lipid A biosynthetic process"/>
    <property type="evidence" value="ECO:0007669"/>
    <property type="project" value="InterPro"/>
</dbReference>
<protein>
    <recommendedName>
        <fullName evidence="2">Lipid A biosynthesis N-terminal domain-containing protein</fullName>
    </recommendedName>
</protein>
<dbReference type="PIRSF" id="PIRSF028440">
    <property type="entry name" value="UCP_LAB_N"/>
    <property type="match status" value="1"/>
</dbReference>
<keyword evidence="4" id="KW-1185">Reference proteome</keyword>
<dbReference type="OrthoDB" id="9793186at2"/>
<evidence type="ECO:0000313" key="4">
    <source>
        <dbReference type="Proteomes" id="UP000249130"/>
    </source>
</evidence>
<gene>
    <name evidence="3" type="ORF">CH341_15165</name>
</gene>
<keyword evidence="1" id="KW-0812">Transmembrane</keyword>
<feature type="domain" description="Lipid A biosynthesis N-terminal" evidence="2">
    <location>
        <begin position="27"/>
        <end position="98"/>
    </location>
</feature>
<proteinExistence type="predicted"/>
<dbReference type="AlphaFoldDB" id="A0A327KWI5"/>
<evidence type="ECO:0000313" key="3">
    <source>
        <dbReference type="EMBL" id="RAI43270.1"/>
    </source>
</evidence>
<dbReference type="GO" id="GO:0016020">
    <property type="term" value="C:membrane"/>
    <property type="evidence" value="ECO:0007669"/>
    <property type="project" value="GOC"/>
</dbReference>
<feature type="transmembrane region" description="Helical" evidence="1">
    <location>
        <begin position="57"/>
        <end position="75"/>
    </location>
</feature>
<keyword evidence="1" id="KW-0472">Membrane</keyword>
<dbReference type="SMART" id="SM01259">
    <property type="entry name" value="LAB_N"/>
    <property type="match status" value="1"/>
</dbReference>
<dbReference type="InterPro" id="IPR011499">
    <property type="entry name" value="Lipid_A_biosynth_N"/>
</dbReference>
<dbReference type="Proteomes" id="UP000249130">
    <property type="component" value="Unassembled WGS sequence"/>
</dbReference>